<comment type="caution">
    <text evidence="1">The sequence shown here is derived from an EMBL/GenBank/DDBJ whole genome shotgun (WGS) entry which is preliminary data.</text>
</comment>
<keyword evidence="2" id="KW-1185">Reference proteome</keyword>
<organism evidence="1 2">
    <name type="scientific">Novimethylophilus kurashikiensis</name>
    <dbReference type="NCBI Taxonomy" id="1825523"/>
    <lineage>
        <taxon>Bacteria</taxon>
        <taxon>Pseudomonadati</taxon>
        <taxon>Pseudomonadota</taxon>
        <taxon>Betaproteobacteria</taxon>
        <taxon>Nitrosomonadales</taxon>
        <taxon>Methylophilaceae</taxon>
        <taxon>Novimethylophilus</taxon>
    </lineage>
</organism>
<dbReference type="EMBL" id="BDOQ01000003">
    <property type="protein sequence ID" value="GBG13771.1"/>
    <property type="molecule type" value="Genomic_DNA"/>
</dbReference>
<evidence type="ECO:0000313" key="2">
    <source>
        <dbReference type="Proteomes" id="UP000245081"/>
    </source>
</evidence>
<name>A0A2R5FAQ8_9PROT</name>
<accession>A0A2R5FAQ8</accession>
<protein>
    <submittedName>
        <fullName evidence="1">Uncharacterized protein</fullName>
    </submittedName>
</protein>
<gene>
    <name evidence="1" type="ORF">NMK_1322</name>
</gene>
<proteinExistence type="predicted"/>
<dbReference type="AlphaFoldDB" id="A0A2R5FAQ8"/>
<sequence>MSVRFFDGELSLSTQAVNLNYHVESLLFNQ</sequence>
<dbReference type="Proteomes" id="UP000245081">
    <property type="component" value="Unassembled WGS sequence"/>
</dbReference>
<evidence type="ECO:0000313" key="1">
    <source>
        <dbReference type="EMBL" id="GBG13771.1"/>
    </source>
</evidence>
<reference evidence="1 2" key="1">
    <citation type="journal article" date="2018" name="Environ. Microbiol.">
        <title>Isolation and genomic characterization of Novimethylophilus kurashikiensis gen. nov. sp. nov., a new lanthanide-dependent methylotrophic species of Methylophilaceae.</title>
        <authorList>
            <person name="Lv H."/>
            <person name="Sahin N."/>
            <person name="Tani A."/>
        </authorList>
    </citation>
    <scope>NUCLEOTIDE SEQUENCE [LARGE SCALE GENOMIC DNA]</scope>
    <source>
        <strain evidence="1 2">La2-4</strain>
    </source>
</reference>